<evidence type="ECO:0008006" key="3">
    <source>
        <dbReference type="Google" id="ProtNLM"/>
    </source>
</evidence>
<dbReference type="EMBL" id="JAOTPO010000004">
    <property type="protein sequence ID" value="MDE5413418.1"/>
    <property type="molecule type" value="Genomic_DNA"/>
</dbReference>
<comment type="caution">
    <text evidence="1">The sequence shown here is derived from an EMBL/GenBank/DDBJ whole genome shotgun (WGS) entry which is preliminary data.</text>
</comment>
<sequence length="202" mass="22295">MTKVLEKDQREVLQNLDPEVLSSLLSKAEVLDDALTMVKIASDALTSETIENLTKKIEKAAVLLELIERPELFKMLDELITVGEKLLPMLDRLGDLAENGTLEKLLDLAEASGILVDAVTETTIDHATKKLNQLTELSDQLLQSPMMKAMPKLLEVSNEAYNEVSSTEQKPVGIFGLMGLLKEPAIQRLLQTSAATIKKLEQ</sequence>
<proteinExistence type="predicted"/>
<gene>
    <name evidence="1" type="ORF">N7Z68_08465</name>
</gene>
<name>A0ABT5VDA5_9BACI</name>
<reference evidence="1" key="1">
    <citation type="submission" date="2024-05" db="EMBL/GenBank/DDBJ databases">
        <title>Alkalihalobacillus sp. strain MEB203 novel alkaliphilic bacterium from Lonar Lake, India.</title>
        <authorList>
            <person name="Joshi A."/>
            <person name="Thite S."/>
            <person name="Mengade P."/>
        </authorList>
    </citation>
    <scope>NUCLEOTIDE SEQUENCE</scope>
    <source>
        <strain evidence="1">MEB 203</strain>
    </source>
</reference>
<organism evidence="1 2">
    <name type="scientific">Alkalihalobacterium chitinilyticum</name>
    <dbReference type="NCBI Taxonomy" id="2980103"/>
    <lineage>
        <taxon>Bacteria</taxon>
        <taxon>Bacillati</taxon>
        <taxon>Bacillota</taxon>
        <taxon>Bacilli</taxon>
        <taxon>Bacillales</taxon>
        <taxon>Bacillaceae</taxon>
        <taxon>Alkalihalobacterium</taxon>
    </lineage>
</organism>
<evidence type="ECO:0000313" key="2">
    <source>
        <dbReference type="Proteomes" id="UP001148125"/>
    </source>
</evidence>
<keyword evidence="2" id="KW-1185">Reference proteome</keyword>
<dbReference type="Proteomes" id="UP001148125">
    <property type="component" value="Unassembled WGS sequence"/>
</dbReference>
<evidence type="ECO:0000313" key="1">
    <source>
        <dbReference type="EMBL" id="MDE5413418.1"/>
    </source>
</evidence>
<dbReference type="RefSeq" id="WP_275118035.1">
    <property type="nucleotide sequence ID" value="NZ_JAOTPO010000004.1"/>
</dbReference>
<protein>
    <recommendedName>
        <fullName evidence="3">DUF1641 domain-containing protein</fullName>
    </recommendedName>
</protein>
<accession>A0ABT5VDA5</accession>